<dbReference type="Proteomes" id="UP001732700">
    <property type="component" value="Chromosome 1C"/>
</dbReference>
<sequence>MGVVVISKSPPVVVKPPEPVMETGGEINLSLYDMWRVNTSETVFLVFEHAIQEPADTIKRAVSQALVHYYPLAGRLAAGATATEVVIKCSADGVSFVAASANSTMKEVQDLSDPALKEELSVFYPEADVLSRYSDPLVLMQVTVFSCGGFVLGITWNHAVADGVGMGQFLQAVGELARGLPSPSVVPLRRDDSISLGPPPAFTKIVHFLGSLQPSQMALLDFTVKQSLVNRVKDKYYATTNSGRLCTVFEAVAAVLWRCRTRVIMSESGPEALTVLMVTTNARKYAGAKEGYYGNCVLRQLAIATAEEVANGEITDLVKMIQGAKDRVPDQSDMDQLLQLTNWYDLFRITSWRNIGLEAPDFGAGRPARGNSTGTPPTWYTPPRAGEDEGHGVAKSSAMAAAPSRGRFVALLCFVLSLYVRNRWRLYKCHSLQITHYFGRLFTSSYYGHILFYS</sequence>
<reference evidence="1" key="2">
    <citation type="submission" date="2025-09" db="UniProtKB">
        <authorList>
            <consortium name="EnsemblPlants"/>
        </authorList>
    </citation>
    <scope>IDENTIFICATION</scope>
</reference>
<evidence type="ECO:0000313" key="2">
    <source>
        <dbReference type="Proteomes" id="UP001732700"/>
    </source>
</evidence>
<name>A0ACD5TL57_AVESA</name>
<evidence type="ECO:0000313" key="1">
    <source>
        <dbReference type="EnsemblPlants" id="AVESA.00010b.r2.1CG0078740.1.CDS"/>
    </source>
</evidence>
<protein>
    <submittedName>
        <fullName evidence="1">Uncharacterized protein</fullName>
    </submittedName>
</protein>
<proteinExistence type="predicted"/>
<reference evidence="1" key="1">
    <citation type="submission" date="2021-05" db="EMBL/GenBank/DDBJ databases">
        <authorList>
            <person name="Scholz U."/>
            <person name="Mascher M."/>
            <person name="Fiebig A."/>
        </authorList>
    </citation>
    <scope>NUCLEOTIDE SEQUENCE [LARGE SCALE GENOMIC DNA]</scope>
</reference>
<dbReference type="EnsemblPlants" id="AVESA.00010b.r2.1CG0078740.1">
    <property type="protein sequence ID" value="AVESA.00010b.r2.1CG0078740.1.CDS"/>
    <property type="gene ID" value="AVESA.00010b.r2.1CG0078740"/>
</dbReference>
<keyword evidence="2" id="KW-1185">Reference proteome</keyword>
<accession>A0ACD5TL57</accession>
<organism evidence="1 2">
    <name type="scientific">Avena sativa</name>
    <name type="common">Oat</name>
    <dbReference type="NCBI Taxonomy" id="4498"/>
    <lineage>
        <taxon>Eukaryota</taxon>
        <taxon>Viridiplantae</taxon>
        <taxon>Streptophyta</taxon>
        <taxon>Embryophyta</taxon>
        <taxon>Tracheophyta</taxon>
        <taxon>Spermatophyta</taxon>
        <taxon>Magnoliopsida</taxon>
        <taxon>Liliopsida</taxon>
        <taxon>Poales</taxon>
        <taxon>Poaceae</taxon>
        <taxon>BOP clade</taxon>
        <taxon>Pooideae</taxon>
        <taxon>Poodae</taxon>
        <taxon>Poeae</taxon>
        <taxon>Poeae Chloroplast Group 1 (Aveneae type)</taxon>
        <taxon>Aveninae</taxon>
        <taxon>Avena</taxon>
    </lineage>
</organism>